<comment type="caution">
    <text evidence="4">The sequence shown here is derived from an EMBL/GenBank/DDBJ whole genome shotgun (WGS) entry which is preliminary data.</text>
</comment>
<dbReference type="EMBL" id="SHKW01000007">
    <property type="protein sequence ID" value="RZU29767.1"/>
    <property type="molecule type" value="Genomic_DNA"/>
</dbReference>
<feature type="region of interest" description="Disordered" evidence="1">
    <location>
        <begin position="39"/>
        <end position="103"/>
    </location>
</feature>
<dbReference type="Proteomes" id="UP000292958">
    <property type="component" value="Unassembled WGS sequence"/>
</dbReference>
<evidence type="ECO:0000313" key="5">
    <source>
        <dbReference type="Proteomes" id="UP000292958"/>
    </source>
</evidence>
<accession>A0A4Q7XZB2</accession>
<gene>
    <name evidence="4" type="ORF">BDD14_6385</name>
</gene>
<keyword evidence="5" id="KW-1185">Reference proteome</keyword>
<dbReference type="Pfam" id="PF05036">
    <property type="entry name" value="SPOR"/>
    <property type="match status" value="1"/>
</dbReference>
<reference evidence="4 5" key="1">
    <citation type="submission" date="2019-02" db="EMBL/GenBank/DDBJ databases">
        <title>Genomic Encyclopedia of Archaeal and Bacterial Type Strains, Phase II (KMG-II): from individual species to whole genera.</title>
        <authorList>
            <person name="Goeker M."/>
        </authorList>
    </citation>
    <scope>NUCLEOTIDE SEQUENCE [LARGE SCALE GENOMIC DNA]</scope>
    <source>
        <strain evidence="4 5">DSM 18101</strain>
    </source>
</reference>
<evidence type="ECO:0000256" key="1">
    <source>
        <dbReference type="SAM" id="MobiDB-lite"/>
    </source>
</evidence>
<dbReference type="GO" id="GO:0042834">
    <property type="term" value="F:peptidoglycan binding"/>
    <property type="evidence" value="ECO:0007669"/>
    <property type="project" value="InterPro"/>
</dbReference>
<dbReference type="PROSITE" id="PS51724">
    <property type="entry name" value="SPOR"/>
    <property type="match status" value="1"/>
</dbReference>
<name>A0A4Q7XZB2_9BACT</name>
<dbReference type="SUPFAM" id="SSF110997">
    <property type="entry name" value="Sporulation related repeat"/>
    <property type="match status" value="1"/>
</dbReference>
<organism evidence="4 5">
    <name type="scientific">Edaphobacter modestus</name>
    <dbReference type="NCBI Taxonomy" id="388466"/>
    <lineage>
        <taxon>Bacteria</taxon>
        <taxon>Pseudomonadati</taxon>
        <taxon>Acidobacteriota</taxon>
        <taxon>Terriglobia</taxon>
        <taxon>Terriglobales</taxon>
        <taxon>Acidobacteriaceae</taxon>
        <taxon>Edaphobacter</taxon>
    </lineage>
</organism>
<keyword evidence="2" id="KW-0812">Transmembrane</keyword>
<dbReference type="RefSeq" id="WP_130425086.1">
    <property type="nucleotide sequence ID" value="NZ_SHKW01000007.1"/>
</dbReference>
<dbReference type="InterPro" id="IPR036680">
    <property type="entry name" value="SPOR-like_sf"/>
</dbReference>
<protein>
    <submittedName>
        <fullName evidence="4">Sporulation related protein</fullName>
    </submittedName>
</protein>
<dbReference type="AlphaFoldDB" id="A0A4Q7XZB2"/>
<feature type="compositionally biased region" description="Low complexity" evidence="1">
    <location>
        <begin position="71"/>
        <end position="85"/>
    </location>
</feature>
<dbReference type="Gene3D" id="3.30.70.1070">
    <property type="entry name" value="Sporulation related repeat"/>
    <property type="match status" value="1"/>
</dbReference>
<proteinExistence type="predicted"/>
<feature type="transmembrane region" description="Helical" evidence="2">
    <location>
        <begin position="12"/>
        <end position="35"/>
    </location>
</feature>
<feature type="domain" description="SPOR" evidence="3">
    <location>
        <begin position="98"/>
        <end position="178"/>
    </location>
</feature>
<keyword evidence="2" id="KW-1133">Transmembrane helix</keyword>
<dbReference type="InterPro" id="IPR007730">
    <property type="entry name" value="SPOR-like_dom"/>
</dbReference>
<evidence type="ECO:0000256" key="2">
    <source>
        <dbReference type="SAM" id="Phobius"/>
    </source>
</evidence>
<evidence type="ECO:0000313" key="4">
    <source>
        <dbReference type="EMBL" id="RZU29767.1"/>
    </source>
</evidence>
<evidence type="ECO:0000259" key="3">
    <source>
        <dbReference type="PROSITE" id="PS51724"/>
    </source>
</evidence>
<keyword evidence="2" id="KW-0472">Membrane</keyword>
<sequence>MSYDFSFEKKNAVILTSCVLLIAVLLVLAGFLLGIRSSSSNASASKPQPVPPVQARSVEKPNPLPSPPTPLDVSPSEPLPASAPLQIEKPSPDHSHKSHPSPQFSLQIGAFRSKQNAEARVKILKDQGVAATIMSIRDALGTTWFAVRTGAYSDLPSATKAAQAMSATTNEFVIVRPAQSL</sequence>